<dbReference type="OrthoDB" id="5120502at2"/>
<keyword evidence="2" id="KW-1185">Reference proteome</keyword>
<gene>
    <name evidence="1" type="ORF">DP939_02455</name>
</gene>
<organism evidence="1 2">
    <name type="scientific">Spongiactinospora rosea</name>
    <dbReference type="NCBI Taxonomy" id="2248750"/>
    <lineage>
        <taxon>Bacteria</taxon>
        <taxon>Bacillati</taxon>
        <taxon>Actinomycetota</taxon>
        <taxon>Actinomycetes</taxon>
        <taxon>Streptosporangiales</taxon>
        <taxon>Streptosporangiaceae</taxon>
        <taxon>Spongiactinospora</taxon>
    </lineage>
</organism>
<protein>
    <submittedName>
        <fullName evidence="1">Uncharacterized protein</fullName>
    </submittedName>
</protein>
<evidence type="ECO:0000313" key="1">
    <source>
        <dbReference type="EMBL" id="RBQ21592.1"/>
    </source>
</evidence>
<sequence length="70" mass="7446">MVIADDVAADFADAFGMYCSGDVATKLACSEVDALAAMLTAIGREDLAAVWIEDHAEDDEEGDAHYRPPL</sequence>
<proteinExistence type="predicted"/>
<name>A0A366M805_9ACTN</name>
<evidence type="ECO:0000313" key="2">
    <source>
        <dbReference type="Proteomes" id="UP000253303"/>
    </source>
</evidence>
<dbReference type="RefSeq" id="WP_113978355.1">
    <property type="nucleotide sequence ID" value="NZ_QMEY01000001.1"/>
</dbReference>
<reference evidence="1 2" key="1">
    <citation type="submission" date="2018-06" db="EMBL/GenBank/DDBJ databases">
        <title>Sphaerisporangium craniellae sp. nov., isolated from a marine sponge in the South China Sea.</title>
        <authorList>
            <person name="Li L."/>
        </authorList>
    </citation>
    <scope>NUCLEOTIDE SEQUENCE [LARGE SCALE GENOMIC DNA]</scope>
    <source>
        <strain evidence="1 2">LHW63015</strain>
    </source>
</reference>
<dbReference type="EMBL" id="QMEY01000001">
    <property type="protein sequence ID" value="RBQ21592.1"/>
    <property type="molecule type" value="Genomic_DNA"/>
</dbReference>
<dbReference type="AlphaFoldDB" id="A0A366M805"/>
<dbReference type="Proteomes" id="UP000253303">
    <property type="component" value="Unassembled WGS sequence"/>
</dbReference>
<comment type="caution">
    <text evidence="1">The sequence shown here is derived from an EMBL/GenBank/DDBJ whole genome shotgun (WGS) entry which is preliminary data.</text>
</comment>
<accession>A0A366M805</accession>